<comment type="caution">
    <text evidence="2">The sequence shown here is derived from an EMBL/GenBank/DDBJ whole genome shotgun (WGS) entry which is preliminary data.</text>
</comment>
<feature type="compositionally biased region" description="Basic and acidic residues" evidence="1">
    <location>
        <begin position="20"/>
        <end position="37"/>
    </location>
</feature>
<proteinExistence type="predicted"/>
<organism evidence="2 3">
    <name type="scientific">Polyplax serrata</name>
    <name type="common">Common mouse louse</name>
    <dbReference type="NCBI Taxonomy" id="468196"/>
    <lineage>
        <taxon>Eukaryota</taxon>
        <taxon>Metazoa</taxon>
        <taxon>Ecdysozoa</taxon>
        <taxon>Arthropoda</taxon>
        <taxon>Hexapoda</taxon>
        <taxon>Insecta</taxon>
        <taxon>Pterygota</taxon>
        <taxon>Neoptera</taxon>
        <taxon>Paraneoptera</taxon>
        <taxon>Psocodea</taxon>
        <taxon>Troctomorpha</taxon>
        <taxon>Phthiraptera</taxon>
        <taxon>Anoplura</taxon>
        <taxon>Polyplacidae</taxon>
        <taxon>Polyplax</taxon>
    </lineage>
</organism>
<evidence type="ECO:0000256" key="1">
    <source>
        <dbReference type="SAM" id="MobiDB-lite"/>
    </source>
</evidence>
<protein>
    <submittedName>
        <fullName evidence="2">Uncharacterized protein</fullName>
    </submittedName>
</protein>
<name>A0ABR1AL89_POLSC</name>
<gene>
    <name evidence="2" type="ORF">RUM44_001858</name>
</gene>
<evidence type="ECO:0000313" key="2">
    <source>
        <dbReference type="EMBL" id="KAK6622051.1"/>
    </source>
</evidence>
<reference evidence="2 3" key="1">
    <citation type="submission" date="2023-09" db="EMBL/GenBank/DDBJ databases">
        <title>Genomes of two closely related lineages of the louse Polyplax serrata with different host specificities.</title>
        <authorList>
            <person name="Martinu J."/>
            <person name="Tarabai H."/>
            <person name="Stefka J."/>
            <person name="Hypsa V."/>
        </authorList>
    </citation>
    <scope>NUCLEOTIDE SEQUENCE [LARGE SCALE GENOMIC DNA]</scope>
    <source>
        <strain evidence="2">98ZLc_SE</strain>
    </source>
</reference>
<dbReference type="EMBL" id="JAWJWF010000047">
    <property type="protein sequence ID" value="KAK6622051.1"/>
    <property type="molecule type" value="Genomic_DNA"/>
</dbReference>
<evidence type="ECO:0000313" key="3">
    <source>
        <dbReference type="Proteomes" id="UP001359485"/>
    </source>
</evidence>
<accession>A0ABR1AL89</accession>
<dbReference type="Proteomes" id="UP001359485">
    <property type="component" value="Unassembled WGS sequence"/>
</dbReference>
<feature type="region of interest" description="Disordered" evidence="1">
    <location>
        <begin position="1"/>
        <end position="55"/>
    </location>
</feature>
<sequence length="72" mass="7919">MKSAREVASEFNVVFSMRENWGKEKGDEKKGEGRGSESGEPPGPAPQHPDRKGFCRTVSNSILKPLLPPQHS</sequence>
<keyword evidence="3" id="KW-1185">Reference proteome</keyword>